<dbReference type="AlphaFoldDB" id="A0A6J8ATH7"/>
<gene>
    <name evidence="1" type="ORF">MCOR_11169</name>
</gene>
<name>A0A6J8ATH7_MYTCO</name>
<dbReference type="OrthoDB" id="6158878at2759"/>
<evidence type="ECO:0000313" key="1">
    <source>
        <dbReference type="EMBL" id="CAC5373369.1"/>
    </source>
</evidence>
<keyword evidence="2" id="KW-1185">Reference proteome</keyword>
<reference evidence="1 2" key="1">
    <citation type="submission" date="2020-06" db="EMBL/GenBank/DDBJ databases">
        <authorList>
            <person name="Li R."/>
            <person name="Bekaert M."/>
        </authorList>
    </citation>
    <scope>NUCLEOTIDE SEQUENCE [LARGE SCALE GENOMIC DNA]</scope>
    <source>
        <strain evidence="2">wild</strain>
    </source>
</reference>
<evidence type="ECO:0000313" key="2">
    <source>
        <dbReference type="Proteomes" id="UP000507470"/>
    </source>
</evidence>
<sequence length="215" mass="25362">MHAFPGSYKWTQSSTNKVQDALCHPICKTLLSNFMNHDYNNEDSERAVSYFLNIINVAASKANIFHNKSSKKRRPKCKWFDSDLGVKRKTLISKGELLSKFPFDPIIRGSYYKCYREYNKLRKYKMCTFKQSILNSLDNLRDSDPKQYWKLINSLKESTDDSKEKSVEPETWFNHFSVFNKSPSMSETRIKEINSKIEYIKKIIKPSVIRLWILC</sequence>
<dbReference type="Proteomes" id="UP000507470">
    <property type="component" value="Unassembled WGS sequence"/>
</dbReference>
<protein>
    <submittedName>
        <fullName evidence="1">Uncharacterized protein</fullName>
    </submittedName>
</protein>
<dbReference type="EMBL" id="CACVKT020001887">
    <property type="protein sequence ID" value="CAC5373369.1"/>
    <property type="molecule type" value="Genomic_DNA"/>
</dbReference>
<accession>A0A6J8ATH7</accession>
<proteinExistence type="predicted"/>
<organism evidence="1 2">
    <name type="scientific">Mytilus coruscus</name>
    <name type="common">Sea mussel</name>
    <dbReference type="NCBI Taxonomy" id="42192"/>
    <lineage>
        <taxon>Eukaryota</taxon>
        <taxon>Metazoa</taxon>
        <taxon>Spiralia</taxon>
        <taxon>Lophotrochozoa</taxon>
        <taxon>Mollusca</taxon>
        <taxon>Bivalvia</taxon>
        <taxon>Autobranchia</taxon>
        <taxon>Pteriomorphia</taxon>
        <taxon>Mytilida</taxon>
        <taxon>Mytiloidea</taxon>
        <taxon>Mytilidae</taxon>
        <taxon>Mytilinae</taxon>
        <taxon>Mytilus</taxon>
    </lineage>
</organism>